<feature type="region of interest" description="Disordered" evidence="3">
    <location>
        <begin position="1"/>
        <end position="21"/>
    </location>
</feature>
<dbReference type="Proteomes" id="UP000075884">
    <property type="component" value="Unassembled WGS sequence"/>
</dbReference>
<dbReference type="VEuPathDB" id="VectorBase:ADIR010340"/>
<dbReference type="PANTHER" id="PTHR31974:SF2">
    <property type="entry name" value="BIOGENESIS OF LYSOSOME-RELATED ORGANELLES COMPLEX 1 SUBUNIT 3"/>
    <property type="match status" value="1"/>
</dbReference>
<evidence type="ECO:0000256" key="3">
    <source>
        <dbReference type="SAM" id="MobiDB-lite"/>
    </source>
</evidence>
<protein>
    <recommendedName>
        <fullName evidence="2">Biogenesis of lysosome-related organelles complex 1 subunit 3</fullName>
    </recommendedName>
</protein>
<sequence length="149" mass="16583">MESRSANIVAGEASETDDDETEVISIEKGIPHLSTSGPVPSSYTFAREAVESSSPASPTALVASDEEMQRLHVRRTMNERCISLLNEFIHNTVISVSKQLNETDNLLMKSQMVLQNTTTSVRKMNDNTHQMQSKLQDILTFNFVPNINI</sequence>
<dbReference type="Pfam" id="PF15753">
    <property type="entry name" value="BLOC1S3"/>
    <property type="match status" value="1"/>
</dbReference>
<dbReference type="AlphaFoldDB" id="A0A182NRQ0"/>
<evidence type="ECO:0000256" key="2">
    <source>
        <dbReference type="ARBA" id="ARBA00019581"/>
    </source>
</evidence>
<dbReference type="PANTHER" id="PTHR31974">
    <property type="entry name" value="BIOGENESIS OF LYSOSOME-RELATED ORGANELLES COMPLEX 1 SUBUNIT 3"/>
    <property type="match status" value="1"/>
</dbReference>
<organism evidence="4 5">
    <name type="scientific">Anopheles dirus</name>
    <dbReference type="NCBI Taxonomy" id="7168"/>
    <lineage>
        <taxon>Eukaryota</taxon>
        <taxon>Metazoa</taxon>
        <taxon>Ecdysozoa</taxon>
        <taxon>Arthropoda</taxon>
        <taxon>Hexapoda</taxon>
        <taxon>Insecta</taxon>
        <taxon>Pterygota</taxon>
        <taxon>Neoptera</taxon>
        <taxon>Endopterygota</taxon>
        <taxon>Diptera</taxon>
        <taxon>Nematocera</taxon>
        <taxon>Culicoidea</taxon>
        <taxon>Culicidae</taxon>
        <taxon>Anophelinae</taxon>
        <taxon>Anopheles</taxon>
    </lineage>
</organism>
<accession>A0A182NRQ0</accession>
<evidence type="ECO:0000313" key="5">
    <source>
        <dbReference type="Proteomes" id="UP000075884"/>
    </source>
</evidence>
<dbReference type="GO" id="GO:0031083">
    <property type="term" value="C:BLOC-1 complex"/>
    <property type="evidence" value="ECO:0007669"/>
    <property type="project" value="TreeGrafter"/>
</dbReference>
<evidence type="ECO:0000313" key="4">
    <source>
        <dbReference type="EnsemblMetazoa" id="ADIR010340-PA"/>
    </source>
</evidence>
<comment type="similarity">
    <text evidence="1">Belongs to the BLOC1S3 family.</text>
</comment>
<reference evidence="4" key="2">
    <citation type="submission" date="2020-05" db="UniProtKB">
        <authorList>
            <consortium name="EnsemblMetazoa"/>
        </authorList>
    </citation>
    <scope>IDENTIFICATION</scope>
    <source>
        <strain evidence="4">WRAIR2</strain>
    </source>
</reference>
<dbReference type="EnsemblMetazoa" id="ADIR010340-RA">
    <property type="protein sequence ID" value="ADIR010340-PA"/>
    <property type="gene ID" value="ADIR010340"/>
</dbReference>
<keyword evidence="5" id="KW-1185">Reference proteome</keyword>
<evidence type="ECO:0000256" key="1">
    <source>
        <dbReference type="ARBA" id="ARBA00008942"/>
    </source>
</evidence>
<dbReference type="InterPro" id="IPR017245">
    <property type="entry name" value="BLOC-1_complex_su-3"/>
</dbReference>
<reference evidence="5" key="1">
    <citation type="submission" date="2013-03" db="EMBL/GenBank/DDBJ databases">
        <title>The Genome Sequence of Anopheles dirus WRAIR2.</title>
        <authorList>
            <consortium name="The Broad Institute Genomics Platform"/>
            <person name="Neafsey D.E."/>
            <person name="Walton C."/>
            <person name="Walker B."/>
            <person name="Young S.K."/>
            <person name="Zeng Q."/>
            <person name="Gargeya S."/>
            <person name="Fitzgerald M."/>
            <person name="Haas B."/>
            <person name="Abouelleil A."/>
            <person name="Allen A.W."/>
            <person name="Alvarado L."/>
            <person name="Arachchi H.M."/>
            <person name="Berlin A.M."/>
            <person name="Chapman S.B."/>
            <person name="Gainer-Dewar J."/>
            <person name="Goldberg J."/>
            <person name="Griggs A."/>
            <person name="Gujja S."/>
            <person name="Hansen M."/>
            <person name="Howarth C."/>
            <person name="Imamovic A."/>
            <person name="Ireland A."/>
            <person name="Larimer J."/>
            <person name="McCowan C."/>
            <person name="Murphy C."/>
            <person name="Pearson M."/>
            <person name="Poon T.W."/>
            <person name="Priest M."/>
            <person name="Roberts A."/>
            <person name="Saif S."/>
            <person name="Shea T."/>
            <person name="Sisk P."/>
            <person name="Sykes S."/>
            <person name="Wortman J."/>
            <person name="Nusbaum C."/>
            <person name="Birren B."/>
        </authorList>
    </citation>
    <scope>NUCLEOTIDE SEQUENCE [LARGE SCALE GENOMIC DNA]</scope>
    <source>
        <strain evidence="5">WRAIR2</strain>
    </source>
</reference>
<proteinExistence type="inferred from homology"/>
<name>A0A182NRQ0_9DIPT</name>